<dbReference type="Proteomes" id="UP000518892">
    <property type="component" value="Unassembled WGS sequence"/>
</dbReference>
<evidence type="ECO:0000256" key="4">
    <source>
        <dbReference type="ARBA" id="ARBA00022481"/>
    </source>
</evidence>
<dbReference type="Pfam" id="PF12019">
    <property type="entry name" value="GspH"/>
    <property type="match status" value="1"/>
</dbReference>
<evidence type="ECO:0000256" key="2">
    <source>
        <dbReference type="ARBA" id="ARBA00021549"/>
    </source>
</evidence>
<comment type="similarity">
    <text evidence="9">Belongs to the GSP H family.</text>
</comment>
<dbReference type="Pfam" id="PF07963">
    <property type="entry name" value="N_methyl"/>
    <property type="match status" value="1"/>
</dbReference>
<organism evidence="13 14">
    <name type="scientific">Halomonas stenophila</name>
    <dbReference type="NCBI Taxonomy" id="795312"/>
    <lineage>
        <taxon>Bacteria</taxon>
        <taxon>Pseudomonadati</taxon>
        <taxon>Pseudomonadota</taxon>
        <taxon>Gammaproteobacteria</taxon>
        <taxon>Oceanospirillales</taxon>
        <taxon>Halomonadaceae</taxon>
        <taxon>Halomonas</taxon>
    </lineage>
</organism>
<dbReference type="GO" id="GO:0015628">
    <property type="term" value="P:protein secretion by the type II secretion system"/>
    <property type="evidence" value="ECO:0007669"/>
    <property type="project" value="InterPro"/>
</dbReference>
<evidence type="ECO:0000259" key="12">
    <source>
        <dbReference type="Pfam" id="PF12019"/>
    </source>
</evidence>
<comment type="subcellular location">
    <subcellularLocation>
        <location evidence="1">Cell inner membrane</location>
        <topology evidence="1">Single-pass membrane protein</topology>
    </subcellularLocation>
</comment>
<evidence type="ECO:0000256" key="5">
    <source>
        <dbReference type="ARBA" id="ARBA00022519"/>
    </source>
</evidence>
<accession>A0A7W5EW42</accession>
<dbReference type="EMBL" id="JACHXR010000008">
    <property type="protein sequence ID" value="MBB3231870.1"/>
    <property type="molecule type" value="Genomic_DNA"/>
</dbReference>
<feature type="domain" description="General secretion pathway GspH" evidence="12">
    <location>
        <begin position="62"/>
        <end position="176"/>
    </location>
</feature>
<proteinExistence type="inferred from homology"/>
<protein>
    <recommendedName>
        <fullName evidence="2">Type II secretion system protein H</fullName>
    </recommendedName>
    <alternativeName>
        <fullName evidence="10">General secretion pathway protein H</fullName>
    </alternativeName>
</protein>
<dbReference type="InterPro" id="IPR022346">
    <property type="entry name" value="T2SS_GspH"/>
</dbReference>
<evidence type="ECO:0000256" key="3">
    <source>
        <dbReference type="ARBA" id="ARBA00022475"/>
    </source>
</evidence>
<evidence type="ECO:0000256" key="11">
    <source>
        <dbReference type="SAM" id="Phobius"/>
    </source>
</evidence>
<keyword evidence="6 11" id="KW-0812">Transmembrane</keyword>
<feature type="transmembrane region" description="Helical" evidence="11">
    <location>
        <begin position="25"/>
        <end position="46"/>
    </location>
</feature>
<evidence type="ECO:0000256" key="1">
    <source>
        <dbReference type="ARBA" id="ARBA00004377"/>
    </source>
</evidence>
<evidence type="ECO:0000256" key="10">
    <source>
        <dbReference type="ARBA" id="ARBA00030775"/>
    </source>
</evidence>
<dbReference type="GO" id="GO:0005886">
    <property type="term" value="C:plasma membrane"/>
    <property type="evidence" value="ECO:0007669"/>
    <property type="project" value="UniProtKB-SubCell"/>
</dbReference>
<sequence>MGQDTTEGHQLTGRPPGLAKPAQRGFTLIELLVALAVMILMATWGIPSFQQFAARNEVAAEVMRIKTALALARNTAVMRRTTISVCASAGPPYETCTFDDWDQDWVIVEGEATGGSLAGNKVLRVLAESDSVDVSFNRSDRPVRYSSRGWSQGFNGTFAVCSLKEESAAIIINNMGRARSEDTSSSC</sequence>
<dbReference type="NCBIfam" id="TIGR02532">
    <property type="entry name" value="IV_pilin_GFxxxE"/>
    <property type="match status" value="1"/>
</dbReference>
<comment type="caution">
    <text evidence="13">The sequence shown here is derived from an EMBL/GenBank/DDBJ whole genome shotgun (WGS) entry which is preliminary data.</text>
</comment>
<evidence type="ECO:0000256" key="6">
    <source>
        <dbReference type="ARBA" id="ARBA00022692"/>
    </source>
</evidence>
<keyword evidence="3" id="KW-1003">Cell membrane</keyword>
<keyword evidence="5" id="KW-0997">Cell inner membrane</keyword>
<keyword evidence="8 11" id="KW-0472">Membrane</keyword>
<evidence type="ECO:0000256" key="7">
    <source>
        <dbReference type="ARBA" id="ARBA00022989"/>
    </source>
</evidence>
<keyword evidence="4" id="KW-0488">Methylation</keyword>
<dbReference type="InterPro" id="IPR045584">
    <property type="entry name" value="Pilin-like"/>
</dbReference>
<evidence type="ECO:0000313" key="14">
    <source>
        <dbReference type="Proteomes" id="UP000518892"/>
    </source>
</evidence>
<evidence type="ECO:0000256" key="9">
    <source>
        <dbReference type="ARBA" id="ARBA00025772"/>
    </source>
</evidence>
<dbReference type="AlphaFoldDB" id="A0A7W5EW42"/>
<dbReference type="GO" id="GO:0015627">
    <property type="term" value="C:type II protein secretion system complex"/>
    <property type="evidence" value="ECO:0007669"/>
    <property type="project" value="InterPro"/>
</dbReference>
<evidence type="ECO:0000313" key="13">
    <source>
        <dbReference type="EMBL" id="MBB3231870.1"/>
    </source>
</evidence>
<keyword evidence="7 11" id="KW-1133">Transmembrane helix</keyword>
<name>A0A7W5EW42_9GAMM</name>
<gene>
    <name evidence="13" type="ORF">FHR97_002733</name>
</gene>
<dbReference type="InterPro" id="IPR012902">
    <property type="entry name" value="N_methyl_site"/>
</dbReference>
<dbReference type="RefSeq" id="WP_183384346.1">
    <property type="nucleotide sequence ID" value="NZ_JACHXR010000008.1"/>
</dbReference>
<evidence type="ECO:0000256" key="8">
    <source>
        <dbReference type="ARBA" id="ARBA00023136"/>
    </source>
</evidence>
<reference evidence="13 14" key="1">
    <citation type="submission" date="2020-08" db="EMBL/GenBank/DDBJ databases">
        <title>Genomic Encyclopedia of Type Strains, Phase III (KMG-III): the genomes of soil and plant-associated and newly described type strains.</title>
        <authorList>
            <person name="Whitman W."/>
        </authorList>
    </citation>
    <scope>NUCLEOTIDE SEQUENCE [LARGE SCALE GENOMIC DNA]</scope>
    <source>
        <strain evidence="13 14">CECT 7744</strain>
    </source>
</reference>
<dbReference type="PROSITE" id="PS00409">
    <property type="entry name" value="PROKAR_NTER_METHYL"/>
    <property type="match status" value="1"/>
</dbReference>
<dbReference type="Gene3D" id="3.55.40.10">
    <property type="entry name" value="minor pseudopilin epsh domain"/>
    <property type="match status" value="1"/>
</dbReference>
<keyword evidence="14" id="KW-1185">Reference proteome</keyword>
<dbReference type="SUPFAM" id="SSF54523">
    <property type="entry name" value="Pili subunits"/>
    <property type="match status" value="1"/>
</dbReference>